<feature type="compositionally biased region" description="Polar residues" evidence="1">
    <location>
        <begin position="291"/>
        <end position="302"/>
    </location>
</feature>
<evidence type="ECO:0000259" key="2">
    <source>
        <dbReference type="Pfam" id="PF14111"/>
    </source>
</evidence>
<protein>
    <recommendedName>
        <fullName evidence="2">DUF4283 domain-containing protein</fullName>
    </recommendedName>
</protein>
<name>A0ABD2Z6W6_9GENT</name>
<feature type="domain" description="DUF4283" evidence="2">
    <location>
        <begin position="94"/>
        <end position="153"/>
    </location>
</feature>
<comment type="caution">
    <text evidence="3">The sequence shown here is derived from an EMBL/GenBank/DDBJ whole genome shotgun (WGS) entry which is preliminary data.</text>
</comment>
<dbReference type="AlphaFoldDB" id="A0ABD2Z6W6"/>
<sequence length="335" mass="38053">MRWRCRLWRWCSTANRYGHRGFWKEDPSRFLNNSNKFQRFCIWPLSFSPESKVNSQAPVLSSIAKELDGLSKKLRITEAEDEDIIVSRPVQDEIMRNIWKPSKGIQSSVLGGNLILFQFFSKADLQRVLEGAPWDFDKNLLILKEYVGNVQPSKIQFDTCPFWVRIFNLPYNRMEEDMGKFIGNKLGTTVLIDVNNEGIGWREFLQRWTTANKNENNADPEVLVIQGPSVQVDSHHRIAEQIKKNIGNNDLDILLKDVPVMGSNPAASQNKNVGSRKQIRAKSAGVAKIGQSLSERQTNGSKSKILVEGEKDDQIDEPATKRFNGGAEADISMTN</sequence>
<dbReference type="Proteomes" id="UP001630127">
    <property type="component" value="Unassembled WGS sequence"/>
</dbReference>
<dbReference type="InterPro" id="IPR025558">
    <property type="entry name" value="DUF4283"/>
</dbReference>
<organism evidence="3 4">
    <name type="scientific">Cinchona calisaya</name>
    <dbReference type="NCBI Taxonomy" id="153742"/>
    <lineage>
        <taxon>Eukaryota</taxon>
        <taxon>Viridiplantae</taxon>
        <taxon>Streptophyta</taxon>
        <taxon>Embryophyta</taxon>
        <taxon>Tracheophyta</taxon>
        <taxon>Spermatophyta</taxon>
        <taxon>Magnoliopsida</taxon>
        <taxon>eudicotyledons</taxon>
        <taxon>Gunneridae</taxon>
        <taxon>Pentapetalae</taxon>
        <taxon>asterids</taxon>
        <taxon>lamiids</taxon>
        <taxon>Gentianales</taxon>
        <taxon>Rubiaceae</taxon>
        <taxon>Cinchonoideae</taxon>
        <taxon>Cinchoneae</taxon>
        <taxon>Cinchona</taxon>
    </lineage>
</organism>
<accession>A0ABD2Z6W6</accession>
<feature type="region of interest" description="Disordered" evidence="1">
    <location>
        <begin position="284"/>
        <end position="335"/>
    </location>
</feature>
<dbReference type="EMBL" id="JBJUIK010000011">
    <property type="protein sequence ID" value="KAL3514834.1"/>
    <property type="molecule type" value="Genomic_DNA"/>
</dbReference>
<dbReference type="Pfam" id="PF14111">
    <property type="entry name" value="DUF4283"/>
    <property type="match status" value="1"/>
</dbReference>
<evidence type="ECO:0000256" key="1">
    <source>
        <dbReference type="SAM" id="MobiDB-lite"/>
    </source>
</evidence>
<gene>
    <name evidence="3" type="ORF">ACH5RR_027551</name>
</gene>
<dbReference type="PANTHER" id="PTHR31286:SF167">
    <property type="entry name" value="OS09G0268800 PROTEIN"/>
    <property type="match status" value="1"/>
</dbReference>
<reference evidence="3 4" key="1">
    <citation type="submission" date="2024-11" db="EMBL/GenBank/DDBJ databases">
        <title>A near-complete genome assembly of Cinchona calisaya.</title>
        <authorList>
            <person name="Lian D.C."/>
            <person name="Zhao X.W."/>
            <person name="Wei L."/>
        </authorList>
    </citation>
    <scope>NUCLEOTIDE SEQUENCE [LARGE SCALE GENOMIC DNA]</scope>
    <source>
        <tissue evidence="3">Nenye</tissue>
    </source>
</reference>
<keyword evidence="4" id="KW-1185">Reference proteome</keyword>
<evidence type="ECO:0000313" key="3">
    <source>
        <dbReference type="EMBL" id="KAL3514834.1"/>
    </source>
</evidence>
<evidence type="ECO:0000313" key="4">
    <source>
        <dbReference type="Proteomes" id="UP001630127"/>
    </source>
</evidence>
<dbReference type="InterPro" id="IPR040256">
    <property type="entry name" value="At4g02000-like"/>
</dbReference>
<dbReference type="PANTHER" id="PTHR31286">
    <property type="entry name" value="GLYCINE-RICH CELL WALL STRUCTURAL PROTEIN 1.8-LIKE"/>
    <property type="match status" value="1"/>
</dbReference>
<proteinExistence type="predicted"/>